<keyword evidence="2" id="KW-1185">Reference proteome</keyword>
<name>E5EPE6_9CAUD</name>
<dbReference type="OrthoDB" id="35614at10239"/>
<dbReference type="GeneID" id="9926446"/>
<dbReference type="EMBL" id="HM004124">
    <property type="protein sequence ID" value="ADG59912.1"/>
    <property type="molecule type" value="Genomic_DNA"/>
</dbReference>
<dbReference type="KEGG" id="vg:9926446"/>
<evidence type="ECO:0000313" key="1">
    <source>
        <dbReference type="EMBL" id="ADG59912.1"/>
    </source>
</evidence>
<proteinExistence type="predicted"/>
<protein>
    <submittedName>
        <fullName evidence="1">Uncharacterized protein</fullName>
    </submittedName>
</protein>
<dbReference type="RefSeq" id="YP_004010149.1">
    <property type="nucleotide sequence ID" value="NC_014663.1"/>
</dbReference>
<reference evidence="1 2" key="1">
    <citation type="journal article" date="2010" name="Virol. J.">
        <title>Genomes of the T4-related bacteriophages as windows on microbial genome evolution.</title>
        <authorList>
            <person name="Petrov V.M."/>
            <person name="Ratnayaka S."/>
            <person name="Nolan J.M."/>
            <person name="Miller E.S."/>
            <person name="Karam J.D."/>
        </authorList>
    </citation>
    <scope>NUCLEOTIDE SEQUENCE [LARGE SCALE GENOMIC DNA]</scope>
</reference>
<sequence>MSKFKLGSERDLEIRLYAKRIQNFELEAGERFTDYFMDSEVFYTSFAFWLLGKGFQERANEQINEINRKGGPRNFSDQALMFDIHTAPLREFEGRMVCWHLDAGQEYDDALQKDYLLWAEFLTSSDRYKEPFDKYLENFEAGNEY</sequence>
<evidence type="ECO:0000313" key="2">
    <source>
        <dbReference type="Proteomes" id="UP000008731"/>
    </source>
</evidence>
<dbReference type="Proteomes" id="UP000008731">
    <property type="component" value="Segment"/>
</dbReference>
<gene>
    <name evidence="1" type="ORF">Acj9p012</name>
</gene>
<organism evidence="1 2">
    <name type="scientific">Acinetobacter phage Acj9</name>
    <dbReference type="NCBI Taxonomy" id="760939"/>
    <lineage>
        <taxon>Viruses</taxon>
        <taxon>Duplodnaviria</taxon>
        <taxon>Heunggongvirae</taxon>
        <taxon>Uroviricota</taxon>
        <taxon>Caudoviricetes</taxon>
        <taxon>Pantevenvirales</taxon>
        <taxon>Straboviridae</taxon>
        <taxon>Twarogvirinae</taxon>
        <taxon>Acajnonavirus</taxon>
        <taxon>Acajnonavirus acj9</taxon>
    </lineage>
</organism>
<accession>E5EPE6</accession>